<dbReference type="Proteomes" id="UP000244811">
    <property type="component" value="Chromosome 2"/>
</dbReference>
<dbReference type="InterPro" id="IPR027417">
    <property type="entry name" value="P-loop_NTPase"/>
</dbReference>
<evidence type="ECO:0000259" key="9">
    <source>
        <dbReference type="PROSITE" id="PS50893"/>
    </source>
</evidence>
<evidence type="ECO:0000313" key="12">
    <source>
        <dbReference type="Proteomes" id="UP000244811"/>
    </source>
</evidence>
<dbReference type="PANTHER" id="PTHR24223:SF330">
    <property type="entry name" value="ATP-BINDING CASSETTE SUB-FAMILY C MEMBER 10"/>
    <property type="match status" value="1"/>
</dbReference>
<dbReference type="InterPro" id="IPR050173">
    <property type="entry name" value="ABC_transporter_C-like"/>
</dbReference>
<name>A0A976SJE1_THEOR</name>
<reference evidence="11" key="1">
    <citation type="submission" date="2022-07" db="EMBL/GenBank/DDBJ databases">
        <title>Evaluation of T. orientalis genome assembly methods using nanopore sequencing and analysis of variation between genomes.</title>
        <authorList>
            <person name="Yam J."/>
            <person name="Micallef M.L."/>
            <person name="Liu M."/>
            <person name="Djordjevic S.P."/>
            <person name="Bogema D.R."/>
            <person name="Jenkins C."/>
        </authorList>
    </citation>
    <scope>NUCLEOTIDE SEQUENCE</scope>
    <source>
        <strain evidence="11">Goon Nure</strain>
    </source>
</reference>
<evidence type="ECO:0000256" key="4">
    <source>
        <dbReference type="ARBA" id="ARBA00022741"/>
    </source>
</evidence>
<dbReference type="SUPFAM" id="SSF52540">
    <property type="entry name" value="P-loop containing nucleoside triphosphate hydrolases"/>
    <property type="match status" value="2"/>
</dbReference>
<feature type="transmembrane region" description="Helical" evidence="8">
    <location>
        <begin position="381"/>
        <end position="405"/>
    </location>
</feature>
<evidence type="ECO:0000256" key="6">
    <source>
        <dbReference type="ARBA" id="ARBA00022989"/>
    </source>
</evidence>
<evidence type="ECO:0000256" key="1">
    <source>
        <dbReference type="ARBA" id="ARBA00004370"/>
    </source>
</evidence>
<dbReference type="Gene3D" id="1.20.1560.10">
    <property type="entry name" value="ABC transporter type 1, transmembrane domain"/>
    <property type="match status" value="1"/>
</dbReference>
<organism evidence="11 12">
    <name type="scientific">Theileria orientalis</name>
    <dbReference type="NCBI Taxonomy" id="68886"/>
    <lineage>
        <taxon>Eukaryota</taxon>
        <taxon>Sar</taxon>
        <taxon>Alveolata</taxon>
        <taxon>Apicomplexa</taxon>
        <taxon>Aconoidasida</taxon>
        <taxon>Piroplasmida</taxon>
        <taxon>Theileriidae</taxon>
        <taxon>Theileria</taxon>
    </lineage>
</organism>
<feature type="transmembrane region" description="Helical" evidence="8">
    <location>
        <begin position="536"/>
        <end position="555"/>
    </location>
</feature>
<dbReference type="PROSITE" id="PS00211">
    <property type="entry name" value="ABC_TRANSPORTER_1"/>
    <property type="match status" value="1"/>
</dbReference>
<dbReference type="InterPro" id="IPR003439">
    <property type="entry name" value="ABC_transporter-like_ATP-bd"/>
</dbReference>
<dbReference type="GO" id="GO:0016887">
    <property type="term" value="F:ATP hydrolysis activity"/>
    <property type="evidence" value="ECO:0007669"/>
    <property type="project" value="InterPro"/>
</dbReference>
<keyword evidence="4" id="KW-0547">Nucleotide-binding</keyword>
<dbReference type="EMBL" id="CP056071">
    <property type="protein sequence ID" value="UVC49989.1"/>
    <property type="molecule type" value="Genomic_DNA"/>
</dbReference>
<proteinExistence type="predicted"/>
<dbReference type="GO" id="GO:0005524">
    <property type="term" value="F:ATP binding"/>
    <property type="evidence" value="ECO:0007669"/>
    <property type="project" value="UniProtKB-KW"/>
</dbReference>
<evidence type="ECO:0000256" key="8">
    <source>
        <dbReference type="SAM" id="Phobius"/>
    </source>
</evidence>
<evidence type="ECO:0000259" key="10">
    <source>
        <dbReference type="PROSITE" id="PS50929"/>
    </source>
</evidence>
<evidence type="ECO:0000256" key="2">
    <source>
        <dbReference type="ARBA" id="ARBA00022448"/>
    </source>
</evidence>
<feature type="domain" description="ABC transmembrane type-1" evidence="10">
    <location>
        <begin position="387"/>
        <end position="692"/>
    </location>
</feature>
<feature type="transmembrane region" description="Helical" evidence="8">
    <location>
        <begin position="504"/>
        <end position="530"/>
    </location>
</feature>
<comment type="subcellular location">
    <subcellularLocation>
        <location evidence="1">Membrane</location>
    </subcellularLocation>
</comment>
<evidence type="ECO:0000256" key="5">
    <source>
        <dbReference type="ARBA" id="ARBA00022840"/>
    </source>
</evidence>
<keyword evidence="5" id="KW-0067">ATP-binding</keyword>
<dbReference type="AlphaFoldDB" id="A0A976SJE1"/>
<dbReference type="InterPro" id="IPR017871">
    <property type="entry name" value="ABC_transporter-like_CS"/>
</dbReference>
<gene>
    <name evidence="11" type="ORF">MACK_003612</name>
</gene>
<feature type="domain" description="ABC transporter" evidence="9">
    <location>
        <begin position="781"/>
        <end position="1052"/>
    </location>
</feature>
<feature type="transmembrane region" description="Helical" evidence="8">
    <location>
        <begin position="627"/>
        <end position="651"/>
    </location>
</feature>
<feature type="domain" description="ABC transporter" evidence="9">
    <location>
        <begin position="67"/>
        <end position="315"/>
    </location>
</feature>
<dbReference type="PROSITE" id="PS50929">
    <property type="entry name" value="ABC_TM1F"/>
    <property type="match status" value="1"/>
</dbReference>
<dbReference type="PANTHER" id="PTHR24223">
    <property type="entry name" value="ATP-BINDING CASSETTE SUB-FAMILY C"/>
    <property type="match status" value="1"/>
</dbReference>
<dbReference type="Pfam" id="PF00005">
    <property type="entry name" value="ABC_tran"/>
    <property type="match status" value="2"/>
</dbReference>
<evidence type="ECO:0008006" key="13">
    <source>
        <dbReference type="Google" id="ProtNLM"/>
    </source>
</evidence>
<feature type="transmembrane region" description="Helical" evidence="8">
    <location>
        <begin position="444"/>
        <end position="468"/>
    </location>
</feature>
<evidence type="ECO:0000313" key="11">
    <source>
        <dbReference type="EMBL" id="UVC49989.1"/>
    </source>
</evidence>
<dbReference type="PROSITE" id="PS50893">
    <property type="entry name" value="ABC_TRANSPORTER_2"/>
    <property type="match status" value="2"/>
</dbReference>
<dbReference type="InterPro" id="IPR011527">
    <property type="entry name" value="ABC1_TM_dom"/>
</dbReference>
<keyword evidence="7 8" id="KW-0472">Membrane</keyword>
<dbReference type="Gene3D" id="3.40.50.300">
    <property type="entry name" value="P-loop containing nucleotide triphosphate hydrolases"/>
    <property type="match status" value="2"/>
</dbReference>
<dbReference type="InterPro" id="IPR036640">
    <property type="entry name" value="ABC1_TM_sf"/>
</dbReference>
<dbReference type="GO" id="GO:0016020">
    <property type="term" value="C:membrane"/>
    <property type="evidence" value="ECO:0007669"/>
    <property type="project" value="UniProtKB-SubCell"/>
</dbReference>
<keyword evidence="3 8" id="KW-0812">Transmembrane</keyword>
<keyword evidence="2" id="KW-0813">Transport</keyword>
<evidence type="ECO:0000256" key="3">
    <source>
        <dbReference type="ARBA" id="ARBA00022692"/>
    </source>
</evidence>
<accession>A0A976SJE1</accession>
<dbReference type="SMART" id="SM00382">
    <property type="entry name" value="AAA"/>
    <property type="match status" value="2"/>
</dbReference>
<dbReference type="GO" id="GO:0140359">
    <property type="term" value="F:ABC-type transporter activity"/>
    <property type="evidence" value="ECO:0007669"/>
    <property type="project" value="InterPro"/>
</dbReference>
<evidence type="ECO:0000256" key="7">
    <source>
        <dbReference type="ARBA" id="ARBA00023136"/>
    </source>
</evidence>
<sequence length="1057" mass="120399">MSIKSFGVSYVSFKRMGKYINDCSPNFYITGNPYTGSVKTSSNIVPITTQLPNDTVVYYRDATFTWVHTRDDLLNKKYEPYLKNVNFELKRGGMAIVTGAQGSGKSNFIKSMLGEMTLVGGSMAVVPLYTSMPIFYASQDIFLQRGTIRSNITFGYKFDENIYNSVLKAVELEFDISTWEKGDLREVSDNAHTLSGGQRVRMELARAVYAYLVFHKVNKEYNNSKCSFLMCLDASFHGLDPYVSKTIFNNLFNLKTGLLIKDDLSVVLTTSKQNLEICSKMSELTQILNPPLYKIKNHTLQFHSNLHDFVNNIKVDNEDYNYLSPNVGLCSIHFLTNDMLDLCSSGLTTKPLRMELTRQKYSESFKSHVNELLSDKKFNPYLVYIKPAIPIFVLYIIATVVMAIVDNVKLVLSTNLSDYITKHINQYKDSQFVDLSEIKTRSNFSFKITIILVSVIIALSIFSAKLFALSSFTSSRKIHEYSITSLFKNSSSVIKIKKEISQMITFLSCDIFIFDASTAVFISGFLYLLIQLLVNIIILLCLIPMSIPFVLLALAPSFKNILLRIAKSSKNSQLAYLEAIVQLNSACENVITGSSIYRTFTKQPDVVVNFIEDRDYNARCKFFARFVLVWSAITFNWVFSLTTLLILSSLITLDRFTKYKLKVGYFGLALSYSMSIIKLYSRFSILYTALEMFICSVQRFRHFIPPGHKLKFDKCLNIHEEFIVNPTNKGVTVNKTQLLKRRAFEFNNDNKKFTGLRRMFYNPKIHILDVDRYLTPDHSGVEMRDVCVYTTPEHTPESMILKHVSVCAHKSEIIGMVGRTGAGKTTLLSVLQNIVENRTGQVLLDGKDLNDIPNVVLRQIIGVLPQLPFVFKGWTVRRFLDPRKLFSDPDINDALDKCGLLNFVNELQGGKKLDTVLLKERLCLSNHDKYAHYKMIQSDIESDTLLSYNQLRTLSLVRLILYRHFYRIIVVDEPPEDDLAKETRVKDDLGVPIYELLNTYFQHCTTFVTAHNVNVLKTCTSVWIIHDGSLVRTCKGGDIAANESIASIIEECAKYSK</sequence>
<protein>
    <recommendedName>
        <fullName evidence="13">ABC transporter</fullName>
    </recommendedName>
</protein>
<keyword evidence="6 8" id="KW-1133">Transmembrane helix</keyword>
<dbReference type="SUPFAM" id="SSF90123">
    <property type="entry name" value="ABC transporter transmembrane region"/>
    <property type="match status" value="1"/>
</dbReference>
<dbReference type="InterPro" id="IPR003593">
    <property type="entry name" value="AAA+_ATPase"/>
</dbReference>